<proteinExistence type="predicted"/>
<dbReference type="GO" id="GO:0008757">
    <property type="term" value="F:S-adenosylmethionine-dependent methyltransferase activity"/>
    <property type="evidence" value="ECO:0007669"/>
    <property type="project" value="InterPro"/>
</dbReference>
<reference evidence="2" key="1">
    <citation type="journal article" date="2014" name="Int. J. Syst. Evol. Microbiol.">
        <title>Complete genome of a new Firmicutes species belonging to the dominant human colonic microbiota ('Ruminococcus bicirculans') reveals two chromosomes and a selective capacity to utilize plant glucans.</title>
        <authorList>
            <consortium name="NISC Comparative Sequencing Program"/>
            <person name="Wegmann U."/>
            <person name="Louis P."/>
            <person name="Goesmann A."/>
            <person name="Henrissat B."/>
            <person name="Duncan S.H."/>
            <person name="Flint H.J."/>
        </authorList>
    </citation>
    <scope>NUCLEOTIDE SEQUENCE</scope>
    <source>
        <strain evidence="2">CGMCC 1.18437</strain>
    </source>
</reference>
<dbReference type="Proteomes" id="UP000539473">
    <property type="component" value="Unassembled WGS sequence"/>
</dbReference>
<evidence type="ECO:0000313" key="5">
    <source>
        <dbReference type="Proteomes" id="UP000619376"/>
    </source>
</evidence>
<reference evidence="5" key="2">
    <citation type="journal article" date="2019" name="Int. J. Syst. Evol. Microbiol.">
        <title>The Global Catalogue of Microorganisms (GCM) 10K type strain sequencing project: providing services to taxonomists for standard genome sequencing and annotation.</title>
        <authorList>
            <consortium name="The Broad Institute Genomics Platform"/>
            <consortium name="The Broad Institute Genome Sequencing Center for Infectious Disease"/>
            <person name="Wu L."/>
            <person name="Ma J."/>
        </authorList>
    </citation>
    <scope>NUCLEOTIDE SEQUENCE [LARGE SCALE GENOMIC DNA]</scope>
    <source>
        <strain evidence="5">CGMCC 1.18437</strain>
    </source>
</reference>
<dbReference type="Proteomes" id="UP000619376">
    <property type="component" value="Unassembled WGS sequence"/>
</dbReference>
<dbReference type="GO" id="GO:0032259">
    <property type="term" value="P:methylation"/>
    <property type="evidence" value="ECO:0007669"/>
    <property type="project" value="UniProtKB-KW"/>
</dbReference>
<reference evidence="3 4" key="3">
    <citation type="submission" date="2020-08" db="EMBL/GenBank/DDBJ databases">
        <title>Genomic Encyclopedia of Type Strains, Phase IV (KMG-IV): sequencing the most valuable type-strain genomes for metagenomic binning, comparative biology and taxonomic classification.</title>
        <authorList>
            <person name="Goeker M."/>
        </authorList>
    </citation>
    <scope>NUCLEOTIDE SEQUENCE [LARGE SCALE GENOMIC DNA]</scope>
    <source>
        <strain evidence="3 4">DSM 27521</strain>
    </source>
</reference>
<keyword evidence="2" id="KW-0830">Ubiquinone</keyword>
<sequence>MTISSQDQSFVGRVPRVYEDVLVPLLFAPYAADLAGRVARHRPGRVLELAAGTGALTRALAAVLPDTAEVLATDLNPPMLEQAARAGTPRGVTWQPADAAHLPAADAGRDVVVCQFGVMFFPDKPAALAEAHRVLRPGGHLLFNVWDALAGNGFTQAAHDALAAHYGVDAPSFFARVPYAYHDPAVIAGHLAAAGFTATPTVTVMELPSRAASAHAVAQGLCHGTPLRDEIEALHPGDLSAATDVVAAAVARQYGDGPVEGRMRALVIEVTR</sequence>
<protein>
    <submittedName>
        <fullName evidence="3">SAM-dependent methyltransferase</fullName>
    </submittedName>
    <submittedName>
        <fullName evidence="2">Ubiquinone/menaquinone biosynthesis methyltransferase</fullName>
    </submittedName>
</protein>
<organism evidence="3 4">
    <name type="scientific">Deinococcus metalli</name>
    <dbReference type="NCBI Taxonomy" id="1141878"/>
    <lineage>
        <taxon>Bacteria</taxon>
        <taxon>Thermotogati</taxon>
        <taxon>Deinococcota</taxon>
        <taxon>Deinococci</taxon>
        <taxon>Deinococcales</taxon>
        <taxon>Deinococcaceae</taxon>
        <taxon>Deinococcus</taxon>
    </lineage>
</organism>
<dbReference type="InterPro" id="IPR013216">
    <property type="entry name" value="Methyltransf_11"/>
</dbReference>
<dbReference type="PANTHER" id="PTHR43591:SF24">
    <property type="entry name" value="2-METHOXY-6-POLYPRENYL-1,4-BENZOQUINOL METHYLASE, MITOCHONDRIAL"/>
    <property type="match status" value="1"/>
</dbReference>
<name>A0A7W8KAI3_9DEIO</name>
<dbReference type="RefSeq" id="WP_184108851.1">
    <property type="nucleotide sequence ID" value="NZ_BNAJ01000001.1"/>
</dbReference>
<keyword evidence="3" id="KW-0489">Methyltransferase</keyword>
<dbReference type="EMBL" id="BNAJ01000001">
    <property type="protein sequence ID" value="GHF34394.1"/>
    <property type="molecule type" value="Genomic_DNA"/>
</dbReference>
<evidence type="ECO:0000259" key="1">
    <source>
        <dbReference type="Pfam" id="PF08241"/>
    </source>
</evidence>
<accession>A0A7W8KAI3</accession>
<evidence type="ECO:0000313" key="3">
    <source>
        <dbReference type="EMBL" id="MBB5374694.1"/>
    </source>
</evidence>
<gene>
    <name evidence="2" type="primary">ubiE</name>
    <name evidence="2" type="ORF">GCM10017781_09030</name>
    <name evidence="3" type="ORF">HNQ07_000138</name>
</gene>
<dbReference type="AlphaFoldDB" id="A0A7W8KAI3"/>
<keyword evidence="3" id="KW-0808">Transferase</keyword>
<dbReference type="Gene3D" id="3.40.50.150">
    <property type="entry name" value="Vaccinia Virus protein VP39"/>
    <property type="match status" value="1"/>
</dbReference>
<reference evidence="2" key="4">
    <citation type="submission" date="2024-05" db="EMBL/GenBank/DDBJ databases">
        <authorList>
            <person name="Sun Q."/>
            <person name="Zhou Y."/>
        </authorList>
    </citation>
    <scope>NUCLEOTIDE SEQUENCE</scope>
    <source>
        <strain evidence="2">CGMCC 1.18437</strain>
    </source>
</reference>
<dbReference type="SUPFAM" id="SSF53335">
    <property type="entry name" value="S-adenosyl-L-methionine-dependent methyltransferases"/>
    <property type="match status" value="1"/>
</dbReference>
<evidence type="ECO:0000313" key="4">
    <source>
        <dbReference type="Proteomes" id="UP000539473"/>
    </source>
</evidence>
<dbReference type="Pfam" id="PF08241">
    <property type="entry name" value="Methyltransf_11"/>
    <property type="match status" value="1"/>
</dbReference>
<feature type="domain" description="Methyltransferase type 11" evidence="1">
    <location>
        <begin position="47"/>
        <end position="143"/>
    </location>
</feature>
<comment type="caution">
    <text evidence="3">The sequence shown here is derived from an EMBL/GenBank/DDBJ whole genome shotgun (WGS) entry which is preliminary data.</text>
</comment>
<dbReference type="PANTHER" id="PTHR43591">
    <property type="entry name" value="METHYLTRANSFERASE"/>
    <property type="match status" value="1"/>
</dbReference>
<dbReference type="InterPro" id="IPR029063">
    <property type="entry name" value="SAM-dependent_MTases_sf"/>
</dbReference>
<dbReference type="CDD" id="cd02440">
    <property type="entry name" value="AdoMet_MTases"/>
    <property type="match status" value="1"/>
</dbReference>
<evidence type="ECO:0000313" key="2">
    <source>
        <dbReference type="EMBL" id="GHF34394.1"/>
    </source>
</evidence>
<keyword evidence="5" id="KW-1185">Reference proteome</keyword>
<dbReference type="EMBL" id="JACHFK010000001">
    <property type="protein sequence ID" value="MBB5374694.1"/>
    <property type="molecule type" value="Genomic_DNA"/>
</dbReference>